<dbReference type="eggNOG" id="KOG1713">
    <property type="taxonomic scope" value="Eukaryota"/>
</dbReference>
<dbReference type="PaxDb" id="3880-AET02970"/>
<evidence type="ECO:0000313" key="3">
    <source>
        <dbReference type="Proteomes" id="UP000002051"/>
    </source>
</evidence>
<gene>
    <name evidence="1" type="ordered locus">MTR_8g059730</name>
</gene>
<reference evidence="2" key="3">
    <citation type="submission" date="2015-04" db="UniProtKB">
        <authorList>
            <consortium name="EnsemblPlants"/>
        </authorList>
    </citation>
    <scope>IDENTIFICATION</scope>
    <source>
        <strain evidence="2">cv. Jemalong A17</strain>
    </source>
</reference>
<dbReference type="STRING" id="3880.G7LCU5"/>
<evidence type="ECO:0000313" key="1">
    <source>
        <dbReference type="EMBL" id="AET02970.1"/>
    </source>
</evidence>
<dbReference type="Proteomes" id="UP000002051">
    <property type="component" value="Chromosome 8"/>
</dbReference>
<accession>G7LCU5</accession>
<dbReference type="EnsemblPlants" id="AET02970">
    <property type="protein sequence ID" value="AET02970"/>
    <property type="gene ID" value="MTR_8g059730"/>
</dbReference>
<sequence>MDSQFLLRYCLYSLPGKWVYYFERSEHGNRYGTKTDYLFQFLCQKKYNNMKHNK</sequence>
<evidence type="ECO:0000313" key="2">
    <source>
        <dbReference type="EnsemblPlants" id="AET02970"/>
    </source>
</evidence>
<reference evidence="1 3" key="1">
    <citation type="journal article" date="2011" name="Nature">
        <title>The Medicago genome provides insight into the evolution of rhizobial symbioses.</title>
        <authorList>
            <person name="Young N.D."/>
            <person name="Debelle F."/>
            <person name="Oldroyd G.E."/>
            <person name="Geurts R."/>
            <person name="Cannon S.B."/>
            <person name="Udvardi M.K."/>
            <person name="Benedito V.A."/>
            <person name="Mayer K.F."/>
            <person name="Gouzy J."/>
            <person name="Schoof H."/>
            <person name="Van de Peer Y."/>
            <person name="Proost S."/>
            <person name="Cook D.R."/>
            <person name="Meyers B.C."/>
            <person name="Spannagl M."/>
            <person name="Cheung F."/>
            <person name="De Mita S."/>
            <person name="Krishnakumar V."/>
            <person name="Gundlach H."/>
            <person name="Zhou S."/>
            <person name="Mudge J."/>
            <person name="Bharti A.K."/>
            <person name="Murray J.D."/>
            <person name="Naoumkina M.A."/>
            <person name="Rosen B."/>
            <person name="Silverstein K.A."/>
            <person name="Tang H."/>
            <person name="Rombauts S."/>
            <person name="Zhao P.X."/>
            <person name="Zhou P."/>
            <person name="Barbe V."/>
            <person name="Bardou P."/>
            <person name="Bechner M."/>
            <person name="Bellec A."/>
            <person name="Berger A."/>
            <person name="Berges H."/>
            <person name="Bidwell S."/>
            <person name="Bisseling T."/>
            <person name="Choisne N."/>
            <person name="Couloux A."/>
            <person name="Denny R."/>
            <person name="Deshpande S."/>
            <person name="Dai X."/>
            <person name="Doyle J.J."/>
            <person name="Dudez A.M."/>
            <person name="Farmer A.D."/>
            <person name="Fouteau S."/>
            <person name="Franken C."/>
            <person name="Gibelin C."/>
            <person name="Gish J."/>
            <person name="Goldstein S."/>
            <person name="Gonzalez A.J."/>
            <person name="Green P.J."/>
            <person name="Hallab A."/>
            <person name="Hartog M."/>
            <person name="Hua A."/>
            <person name="Humphray S.J."/>
            <person name="Jeong D.H."/>
            <person name="Jing Y."/>
            <person name="Jocker A."/>
            <person name="Kenton S.M."/>
            <person name="Kim D.J."/>
            <person name="Klee K."/>
            <person name="Lai H."/>
            <person name="Lang C."/>
            <person name="Lin S."/>
            <person name="Macmil S.L."/>
            <person name="Magdelenat G."/>
            <person name="Matthews L."/>
            <person name="McCorrison J."/>
            <person name="Monaghan E.L."/>
            <person name="Mun J.H."/>
            <person name="Najar F.Z."/>
            <person name="Nicholson C."/>
            <person name="Noirot C."/>
            <person name="O'Bleness M."/>
            <person name="Paule C.R."/>
            <person name="Poulain J."/>
            <person name="Prion F."/>
            <person name="Qin B."/>
            <person name="Qu C."/>
            <person name="Retzel E.F."/>
            <person name="Riddle C."/>
            <person name="Sallet E."/>
            <person name="Samain S."/>
            <person name="Samson N."/>
            <person name="Sanders I."/>
            <person name="Saurat O."/>
            <person name="Scarpelli C."/>
            <person name="Schiex T."/>
            <person name="Segurens B."/>
            <person name="Severin A.J."/>
            <person name="Sherrier D.J."/>
            <person name="Shi R."/>
            <person name="Sims S."/>
            <person name="Singer S.R."/>
            <person name="Sinharoy S."/>
            <person name="Sterck L."/>
            <person name="Viollet A."/>
            <person name="Wang B.B."/>
            <person name="Wang K."/>
            <person name="Wang M."/>
            <person name="Wang X."/>
            <person name="Warfsmann J."/>
            <person name="Weissenbach J."/>
            <person name="White D.D."/>
            <person name="White J.D."/>
            <person name="Wiley G.B."/>
            <person name="Wincker P."/>
            <person name="Xing Y."/>
            <person name="Yang L."/>
            <person name="Yao Z."/>
            <person name="Ying F."/>
            <person name="Zhai J."/>
            <person name="Zhou L."/>
            <person name="Zuber A."/>
            <person name="Denarie J."/>
            <person name="Dixon R.A."/>
            <person name="May G.D."/>
            <person name="Schwartz D.C."/>
            <person name="Rogers J."/>
            <person name="Quetier F."/>
            <person name="Town C.D."/>
            <person name="Roe B.A."/>
        </authorList>
    </citation>
    <scope>NUCLEOTIDE SEQUENCE [LARGE SCALE GENOMIC DNA]</scope>
    <source>
        <strain evidence="1">A17</strain>
        <strain evidence="2 3">cv. Jemalong A17</strain>
    </source>
</reference>
<reference evidence="1 3" key="2">
    <citation type="journal article" date="2014" name="BMC Genomics">
        <title>An improved genome release (version Mt4.0) for the model legume Medicago truncatula.</title>
        <authorList>
            <person name="Tang H."/>
            <person name="Krishnakumar V."/>
            <person name="Bidwell S."/>
            <person name="Rosen B."/>
            <person name="Chan A."/>
            <person name="Zhou S."/>
            <person name="Gentzbittel L."/>
            <person name="Childs K.L."/>
            <person name="Yandell M."/>
            <person name="Gundlach H."/>
            <person name="Mayer K.F."/>
            <person name="Schwartz D.C."/>
            <person name="Town C.D."/>
        </authorList>
    </citation>
    <scope>GENOME REANNOTATION</scope>
    <source>
        <strain evidence="1">A17</strain>
        <strain evidence="2 3">cv. Jemalong A17</strain>
    </source>
</reference>
<dbReference type="HOGENOM" id="CLU_3053457_0_0_1"/>
<protein>
    <submittedName>
        <fullName evidence="1">NADH dehydrogenase [ubiquinone] iron-sulfur protein, putative</fullName>
    </submittedName>
</protein>
<keyword evidence="3" id="KW-1185">Reference proteome</keyword>
<dbReference type="EMBL" id="CM001224">
    <property type="protein sequence ID" value="AET02970.1"/>
    <property type="molecule type" value="Genomic_DNA"/>
</dbReference>
<proteinExistence type="predicted"/>
<organism evidence="1 3">
    <name type="scientific">Medicago truncatula</name>
    <name type="common">Barrel medic</name>
    <name type="synonym">Medicago tribuloides</name>
    <dbReference type="NCBI Taxonomy" id="3880"/>
    <lineage>
        <taxon>Eukaryota</taxon>
        <taxon>Viridiplantae</taxon>
        <taxon>Streptophyta</taxon>
        <taxon>Embryophyta</taxon>
        <taxon>Tracheophyta</taxon>
        <taxon>Spermatophyta</taxon>
        <taxon>Magnoliopsida</taxon>
        <taxon>eudicotyledons</taxon>
        <taxon>Gunneridae</taxon>
        <taxon>Pentapetalae</taxon>
        <taxon>rosids</taxon>
        <taxon>fabids</taxon>
        <taxon>Fabales</taxon>
        <taxon>Fabaceae</taxon>
        <taxon>Papilionoideae</taxon>
        <taxon>50 kb inversion clade</taxon>
        <taxon>NPAAA clade</taxon>
        <taxon>Hologalegina</taxon>
        <taxon>IRL clade</taxon>
        <taxon>Trifolieae</taxon>
        <taxon>Medicago</taxon>
    </lineage>
</organism>
<dbReference type="AlphaFoldDB" id="G7LCU5"/>
<name>G7LCU5_MEDTR</name>